<evidence type="ECO:0000313" key="3">
    <source>
        <dbReference type="Proteomes" id="UP000008493"/>
    </source>
</evidence>
<dbReference type="InParanoid" id="K5WK08"/>
<evidence type="ECO:0000313" key="2">
    <source>
        <dbReference type="EMBL" id="EKM75596.1"/>
    </source>
</evidence>
<keyword evidence="1" id="KW-0472">Membrane</keyword>
<gene>
    <name evidence="2" type="ORF">AGABI1DRAFT_132133</name>
</gene>
<dbReference type="EMBL" id="JH971411">
    <property type="protein sequence ID" value="EKM75596.1"/>
    <property type="molecule type" value="Genomic_DNA"/>
</dbReference>
<feature type="transmembrane region" description="Helical" evidence="1">
    <location>
        <begin position="43"/>
        <end position="63"/>
    </location>
</feature>
<dbReference type="RefSeq" id="XP_007333806.1">
    <property type="nucleotide sequence ID" value="XM_007333744.1"/>
</dbReference>
<proteinExistence type="predicted"/>
<dbReference type="OrthoDB" id="2641762at2759"/>
<accession>K5WK08</accession>
<feature type="transmembrane region" description="Helical" evidence="1">
    <location>
        <begin position="194"/>
        <end position="211"/>
    </location>
</feature>
<dbReference type="eggNOG" id="ENOG502SKVI">
    <property type="taxonomic scope" value="Eukaryota"/>
</dbReference>
<evidence type="ECO:0000256" key="1">
    <source>
        <dbReference type="SAM" id="Phobius"/>
    </source>
</evidence>
<dbReference type="AlphaFoldDB" id="K5WK08"/>
<feature type="transmembrane region" description="Helical" evidence="1">
    <location>
        <begin position="70"/>
        <end position="95"/>
    </location>
</feature>
<name>K5WK08_AGABU</name>
<reference evidence="3" key="1">
    <citation type="journal article" date="2012" name="Proc. Natl. Acad. Sci. U.S.A.">
        <title>Genome sequence of the button mushroom Agaricus bisporus reveals mechanisms governing adaptation to a humic-rich ecological niche.</title>
        <authorList>
            <person name="Morin E."/>
            <person name="Kohler A."/>
            <person name="Baker A.R."/>
            <person name="Foulongne-Oriol M."/>
            <person name="Lombard V."/>
            <person name="Nagy L.G."/>
            <person name="Ohm R.A."/>
            <person name="Patyshakuliyeva A."/>
            <person name="Brun A."/>
            <person name="Aerts A.L."/>
            <person name="Bailey A.M."/>
            <person name="Billette C."/>
            <person name="Coutinho P.M."/>
            <person name="Deakin G."/>
            <person name="Doddapaneni H."/>
            <person name="Floudas D."/>
            <person name="Grimwood J."/>
            <person name="Hilden K."/>
            <person name="Kuees U."/>
            <person name="LaButti K.M."/>
            <person name="Lapidus A."/>
            <person name="Lindquist E.A."/>
            <person name="Lucas S.M."/>
            <person name="Murat C."/>
            <person name="Riley R.W."/>
            <person name="Salamov A.A."/>
            <person name="Schmutz J."/>
            <person name="Subramanian V."/>
            <person name="Woesten H.A.B."/>
            <person name="Xu J."/>
            <person name="Eastwood D.C."/>
            <person name="Foster G.D."/>
            <person name="Sonnenberg A.S."/>
            <person name="Cullen D."/>
            <person name="de Vries R.P."/>
            <person name="Lundell T."/>
            <person name="Hibbett D.S."/>
            <person name="Henrissat B."/>
            <person name="Burton K.S."/>
            <person name="Kerrigan R.W."/>
            <person name="Challen M.P."/>
            <person name="Grigoriev I.V."/>
            <person name="Martin F."/>
        </authorList>
    </citation>
    <scope>NUCLEOTIDE SEQUENCE [LARGE SCALE GENOMIC DNA]</scope>
    <source>
        <strain evidence="3">JB137-S8 / ATCC MYA-4627 / FGSC 10392</strain>
    </source>
</reference>
<dbReference type="HOGENOM" id="CLU_044614_6_0_1"/>
<feature type="transmembrane region" description="Helical" evidence="1">
    <location>
        <begin position="115"/>
        <end position="137"/>
    </location>
</feature>
<feature type="transmembrane region" description="Helical" evidence="1">
    <location>
        <begin position="158"/>
        <end position="182"/>
    </location>
</feature>
<keyword evidence="1" id="KW-0812">Transmembrane</keyword>
<keyword evidence="3" id="KW-1185">Reference proteome</keyword>
<keyword evidence="1" id="KW-1133">Transmembrane helix</keyword>
<dbReference type="GeneID" id="18827608"/>
<dbReference type="Proteomes" id="UP000008493">
    <property type="component" value="Unassembled WGS sequence"/>
</dbReference>
<protein>
    <submittedName>
        <fullName evidence="2">Uncharacterized protein</fullName>
    </submittedName>
</protein>
<dbReference type="KEGG" id="abp:AGABI1DRAFT132133"/>
<organism evidence="2 3">
    <name type="scientific">Agaricus bisporus var. burnettii (strain JB137-S8 / ATCC MYA-4627 / FGSC 10392)</name>
    <name type="common">White button mushroom</name>
    <dbReference type="NCBI Taxonomy" id="597362"/>
    <lineage>
        <taxon>Eukaryota</taxon>
        <taxon>Fungi</taxon>
        <taxon>Dikarya</taxon>
        <taxon>Basidiomycota</taxon>
        <taxon>Agaricomycotina</taxon>
        <taxon>Agaricomycetes</taxon>
        <taxon>Agaricomycetidae</taxon>
        <taxon>Agaricales</taxon>
        <taxon>Agaricineae</taxon>
        <taxon>Agaricaceae</taxon>
        <taxon>Agaricus</taxon>
    </lineage>
</organism>
<sequence length="263" mass="29349">MDVILNNQFVRIVYVDYSSQPGGPLGRSAQSHASTTLHILKPASLLAEILTLGVLLWRVWVIYSGTRFSILIIILPLLFYLGSVATNILHLAFVWNPPSSAWSTVARTLQIPSVVTLSLTVISKIMMTSMVITRLLLIRRRHIELMGKTDIAAQYLGIAAMLIESYALTTAWNIGYLIAFILNNPPMNSFFGRSGAQVEILSYLLVLYRVFSGRAWSRQTQNQLSTLRWNRHSTQSTNDDSDMGVVTVHASHIATNPSIFTSR</sequence>
<dbReference type="OMA" id="ISKIMMT"/>